<dbReference type="RefSeq" id="WP_344241674.1">
    <property type="nucleotide sequence ID" value="NZ_BAAAHH010000012.1"/>
</dbReference>
<keyword evidence="2" id="KW-1185">Reference proteome</keyword>
<dbReference type="SUPFAM" id="SSF52540">
    <property type="entry name" value="P-loop containing nucleoside triphosphate hydrolases"/>
    <property type="match status" value="1"/>
</dbReference>
<accession>A0ABN1R6G1</accession>
<organism evidence="1 2">
    <name type="scientific">Actinocorallia libanotica</name>
    <dbReference type="NCBI Taxonomy" id="46162"/>
    <lineage>
        <taxon>Bacteria</taxon>
        <taxon>Bacillati</taxon>
        <taxon>Actinomycetota</taxon>
        <taxon>Actinomycetes</taxon>
        <taxon>Streptosporangiales</taxon>
        <taxon>Thermomonosporaceae</taxon>
        <taxon>Actinocorallia</taxon>
    </lineage>
</organism>
<protein>
    <recommendedName>
        <fullName evidence="3">Adenylate kinase family enzyme</fullName>
    </recommendedName>
</protein>
<dbReference type="Proteomes" id="UP001500665">
    <property type="component" value="Unassembled WGS sequence"/>
</dbReference>
<dbReference type="PANTHER" id="PTHR37816:SF1">
    <property type="entry name" value="TOXIN"/>
    <property type="match status" value="1"/>
</dbReference>
<dbReference type="Gene3D" id="3.40.50.300">
    <property type="entry name" value="P-loop containing nucleotide triphosphate hydrolases"/>
    <property type="match status" value="1"/>
</dbReference>
<evidence type="ECO:0000313" key="1">
    <source>
        <dbReference type="EMBL" id="GAA0952388.1"/>
    </source>
</evidence>
<evidence type="ECO:0000313" key="2">
    <source>
        <dbReference type="Proteomes" id="UP001500665"/>
    </source>
</evidence>
<name>A0ABN1R6G1_9ACTN</name>
<reference evidence="1 2" key="1">
    <citation type="journal article" date="2019" name="Int. J. Syst. Evol. Microbiol.">
        <title>The Global Catalogue of Microorganisms (GCM) 10K type strain sequencing project: providing services to taxonomists for standard genome sequencing and annotation.</title>
        <authorList>
            <consortium name="The Broad Institute Genomics Platform"/>
            <consortium name="The Broad Institute Genome Sequencing Center for Infectious Disease"/>
            <person name="Wu L."/>
            <person name="Ma J."/>
        </authorList>
    </citation>
    <scope>NUCLEOTIDE SEQUENCE [LARGE SCALE GENOMIC DNA]</scope>
    <source>
        <strain evidence="1 2">JCM 10696</strain>
    </source>
</reference>
<gene>
    <name evidence="1" type="ORF">GCM10009550_33060</name>
</gene>
<comment type="caution">
    <text evidence="1">The sequence shown here is derived from an EMBL/GenBank/DDBJ whole genome shotgun (WGS) entry which is preliminary data.</text>
</comment>
<proteinExistence type="predicted"/>
<dbReference type="PANTHER" id="PTHR37816">
    <property type="entry name" value="YALI0E33011P"/>
    <property type="match status" value="1"/>
</dbReference>
<dbReference type="InterPro" id="IPR052922">
    <property type="entry name" value="Cytidylate_Kinase-2"/>
</dbReference>
<dbReference type="InterPro" id="IPR027417">
    <property type="entry name" value="P-loop_NTPase"/>
</dbReference>
<dbReference type="EMBL" id="BAAAHH010000012">
    <property type="protein sequence ID" value="GAA0952388.1"/>
    <property type="molecule type" value="Genomic_DNA"/>
</dbReference>
<sequence length="171" mass="19845">MERILISGISGAGKTTLSRRLQDRLGLPHHELDALHHGPGWTRRARFEADVESFSAGPRWVTEDQYHSVLEDLLWRRADTLVWLDLPRRTVMGRVVRRSVSRALTRRELWNGNRESFAQWLEADHPVRWAWSQYARKREKTLERIGRHPGLVVVRLDSPGAVRRWVSGVSG</sequence>
<evidence type="ECO:0008006" key="3">
    <source>
        <dbReference type="Google" id="ProtNLM"/>
    </source>
</evidence>